<proteinExistence type="predicted"/>
<gene>
    <name evidence="1" type="ORF">SAMN04487908_10743</name>
</gene>
<dbReference type="OrthoDB" id="1253590at2"/>
<dbReference type="Proteomes" id="UP000184172">
    <property type="component" value="Unassembled WGS sequence"/>
</dbReference>
<organism evidence="1 2">
    <name type="scientific">Aequorivita viscosa</name>
    <dbReference type="NCBI Taxonomy" id="797419"/>
    <lineage>
        <taxon>Bacteria</taxon>
        <taxon>Pseudomonadati</taxon>
        <taxon>Bacteroidota</taxon>
        <taxon>Flavobacteriia</taxon>
        <taxon>Flavobacteriales</taxon>
        <taxon>Flavobacteriaceae</taxon>
        <taxon>Aequorivita</taxon>
    </lineage>
</organism>
<sequence>MRRISAPNDGFVIIKDSIHTEYVEDEKYYINSKLEWINDCEYNATVTEFTWPKFKFPIGEVLNVKLIKLQNDTLNLELKVRDFEVKTKYIRIK</sequence>
<accession>A0A1M6F4H8</accession>
<evidence type="ECO:0000313" key="2">
    <source>
        <dbReference type="Proteomes" id="UP000184172"/>
    </source>
</evidence>
<name>A0A1M6F4H8_9FLAO</name>
<protein>
    <submittedName>
        <fullName evidence="1">Uncharacterized protein</fullName>
    </submittedName>
</protein>
<reference evidence="2" key="1">
    <citation type="submission" date="2016-11" db="EMBL/GenBank/DDBJ databases">
        <authorList>
            <person name="Varghese N."/>
            <person name="Submissions S."/>
        </authorList>
    </citation>
    <scope>NUCLEOTIDE SEQUENCE [LARGE SCALE GENOMIC DNA]</scope>
    <source>
        <strain evidence="2">DSM 26349</strain>
    </source>
</reference>
<dbReference type="AlphaFoldDB" id="A0A1M6F4H8"/>
<keyword evidence="2" id="KW-1185">Reference proteome</keyword>
<evidence type="ECO:0000313" key="1">
    <source>
        <dbReference type="EMBL" id="SHI92617.1"/>
    </source>
</evidence>
<dbReference type="EMBL" id="FQYV01000007">
    <property type="protein sequence ID" value="SHI92617.1"/>
    <property type="molecule type" value="Genomic_DNA"/>
</dbReference>
<dbReference type="RefSeq" id="WP_073216599.1">
    <property type="nucleotide sequence ID" value="NZ_FQYV01000007.1"/>
</dbReference>